<dbReference type="Proteomes" id="UP001185012">
    <property type="component" value="Unassembled WGS sequence"/>
</dbReference>
<evidence type="ECO:0000313" key="2">
    <source>
        <dbReference type="Proteomes" id="UP001185012"/>
    </source>
</evidence>
<accession>A0ABU1IQW2</accession>
<organism evidence="1 2">
    <name type="scientific">Desmospora profundinema</name>
    <dbReference type="NCBI Taxonomy" id="1571184"/>
    <lineage>
        <taxon>Bacteria</taxon>
        <taxon>Bacillati</taxon>
        <taxon>Bacillota</taxon>
        <taxon>Bacilli</taxon>
        <taxon>Bacillales</taxon>
        <taxon>Thermoactinomycetaceae</taxon>
        <taxon>Desmospora</taxon>
    </lineage>
</organism>
<gene>
    <name evidence="1" type="ORF">JOE21_003206</name>
</gene>
<protein>
    <submittedName>
        <fullName evidence="1">Uncharacterized protein</fullName>
    </submittedName>
</protein>
<keyword evidence="2" id="KW-1185">Reference proteome</keyword>
<name>A0ABU1IQW2_9BACL</name>
<sequence length="168" mass="19585">MKYDYLHESKEVFLIPSSPQPCSKLAEALLPLGYTEDDGFYYLKRTGEHPNWQSENIVSVDVYKDGQEIEAIEDEFDDEPCEWDKLKFEYLLATLPVYTIDLFVDGVTQVSEKLKYPLIYEGRKVSSQELKKEFRKCANELRRNVGEPGSKSVRIEIALTYPRKKKDM</sequence>
<dbReference type="EMBL" id="JAVDQG010000008">
    <property type="protein sequence ID" value="MDR6227191.1"/>
    <property type="molecule type" value="Genomic_DNA"/>
</dbReference>
<evidence type="ECO:0000313" key="1">
    <source>
        <dbReference type="EMBL" id="MDR6227191.1"/>
    </source>
</evidence>
<dbReference type="RefSeq" id="WP_309868131.1">
    <property type="nucleotide sequence ID" value="NZ_JAVDQG010000008.1"/>
</dbReference>
<comment type="caution">
    <text evidence="1">The sequence shown here is derived from an EMBL/GenBank/DDBJ whole genome shotgun (WGS) entry which is preliminary data.</text>
</comment>
<reference evidence="1 2" key="1">
    <citation type="submission" date="2023-07" db="EMBL/GenBank/DDBJ databases">
        <title>Genomic Encyclopedia of Type Strains, Phase IV (KMG-IV): sequencing the most valuable type-strain genomes for metagenomic binning, comparative biology and taxonomic classification.</title>
        <authorList>
            <person name="Goeker M."/>
        </authorList>
    </citation>
    <scope>NUCLEOTIDE SEQUENCE [LARGE SCALE GENOMIC DNA]</scope>
    <source>
        <strain evidence="1 2">DSM 45903</strain>
    </source>
</reference>
<proteinExistence type="predicted"/>